<proteinExistence type="predicted"/>
<evidence type="ECO:0000313" key="2">
    <source>
        <dbReference type="Proteomes" id="UP000299102"/>
    </source>
</evidence>
<dbReference type="EMBL" id="BGZK01000474">
    <property type="protein sequence ID" value="GBP45954.1"/>
    <property type="molecule type" value="Genomic_DNA"/>
</dbReference>
<evidence type="ECO:0000313" key="1">
    <source>
        <dbReference type="EMBL" id="GBP45954.1"/>
    </source>
</evidence>
<protein>
    <submittedName>
        <fullName evidence="1">Uncharacterized protein</fullName>
    </submittedName>
</protein>
<accession>A0A4C1W704</accession>
<name>A0A4C1W704_EUMVA</name>
<sequence>MVNKNNGSRSTAFTQRANYIVMRAREERDGETGAAMGGPVARAAFEFHSHHCSAYAPNARNSLLVSSSFILTRDVWSFVQ</sequence>
<reference evidence="1 2" key="1">
    <citation type="journal article" date="2019" name="Commun. Biol.">
        <title>The bagworm genome reveals a unique fibroin gene that provides high tensile strength.</title>
        <authorList>
            <person name="Kono N."/>
            <person name="Nakamura H."/>
            <person name="Ohtoshi R."/>
            <person name="Tomita M."/>
            <person name="Numata K."/>
            <person name="Arakawa K."/>
        </authorList>
    </citation>
    <scope>NUCLEOTIDE SEQUENCE [LARGE SCALE GENOMIC DNA]</scope>
</reference>
<gene>
    <name evidence="1" type="ORF">EVAR_41256_1</name>
</gene>
<dbReference type="AlphaFoldDB" id="A0A4C1W704"/>
<comment type="caution">
    <text evidence="1">The sequence shown here is derived from an EMBL/GenBank/DDBJ whole genome shotgun (WGS) entry which is preliminary data.</text>
</comment>
<keyword evidence="2" id="KW-1185">Reference proteome</keyword>
<dbReference type="Proteomes" id="UP000299102">
    <property type="component" value="Unassembled WGS sequence"/>
</dbReference>
<organism evidence="1 2">
    <name type="scientific">Eumeta variegata</name>
    <name type="common">Bagworm moth</name>
    <name type="synonym">Eumeta japonica</name>
    <dbReference type="NCBI Taxonomy" id="151549"/>
    <lineage>
        <taxon>Eukaryota</taxon>
        <taxon>Metazoa</taxon>
        <taxon>Ecdysozoa</taxon>
        <taxon>Arthropoda</taxon>
        <taxon>Hexapoda</taxon>
        <taxon>Insecta</taxon>
        <taxon>Pterygota</taxon>
        <taxon>Neoptera</taxon>
        <taxon>Endopterygota</taxon>
        <taxon>Lepidoptera</taxon>
        <taxon>Glossata</taxon>
        <taxon>Ditrysia</taxon>
        <taxon>Tineoidea</taxon>
        <taxon>Psychidae</taxon>
        <taxon>Oiketicinae</taxon>
        <taxon>Eumeta</taxon>
    </lineage>
</organism>